<evidence type="ECO:0000259" key="1">
    <source>
        <dbReference type="Pfam" id="PF13649"/>
    </source>
</evidence>
<comment type="caution">
    <text evidence="2">The sequence shown here is derived from an EMBL/GenBank/DDBJ whole genome shotgun (WGS) entry which is preliminary data.</text>
</comment>
<dbReference type="AlphaFoldDB" id="A0A7Y2PZM9"/>
<dbReference type="CDD" id="cd02440">
    <property type="entry name" value="AdoMet_MTases"/>
    <property type="match status" value="1"/>
</dbReference>
<accession>A0A7Y2PZM9</accession>
<dbReference type="Proteomes" id="UP000543598">
    <property type="component" value="Unassembled WGS sequence"/>
</dbReference>
<dbReference type="EMBL" id="JABEMB010000001">
    <property type="protein sequence ID" value="NNH02442.1"/>
    <property type="molecule type" value="Genomic_DNA"/>
</dbReference>
<protein>
    <submittedName>
        <fullName evidence="2">Methyltransferase domain-containing protein</fullName>
    </submittedName>
</protein>
<proteinExistence type="predicted"/>
<dbReference type="Gene3D" id="3.40.50.150">
    <property type="entry name" value="Vaccinia Virus protein VP39"/>
    <property type="match status" value="1"/>
</dbReference>
<evidence type="ECO:0000313" key="2">
    <source>
        <dbReference type="EMBL" id="NNH02442.1"/>
    </source>
</evidence>
<dbReference type="InterPro" id="IPR029063">
    <property type="entry name" value="SAM-dependent_MTases_sf"/>
</dbReference>
<dbReference type="SUPFAM" id="SSF53335">
    <property type="entry name" value="S-adenosyl-L-methionine-dependent methyltransferases"/>
    <property type="match status" value="1"/>
</dbReference>
<gene>
    <name evidence="2" type="ORF">HLA99_00965</name>
</gene>
<keyword evidence="2" id="KW-0489">Methyltransferase</keyword>
<dbReference type="InterPro" id="IPR041698">
    <property type="entry name" value="Methyltransf_25"/>
</dbReference>
<dbReference type="Pfam" id="PF13649">
    <property type="entry name" value="Methyltransf_25"/>
    <property type="match status" value="1"/>
</dbReference>
<sequence>MPTSGLSWSAEDSPDVDADAVRRAIREAFDERAEAYDESAMHRALASEAAAFAELATVRTVLDVATGTGLVLRALAERRPQLRMTGVDVSAGMLAVARRALPSAEWVQADAVALPAADGSVDLVTCATALHIIVDTDAAISEWARVLAPGGRVVTATFAQGDHEPGHVHAQTHDRAAPRYPRVHGPFASPEALARTVAGAGFAVSRHALWSYADDHVLIAELTLDG</sequence>
<dbReference type="PANTHER" id="PTHR43591:SF24">
    <property type="entry name" value="2-METHOXY-6-POLYPRENYL-1,4-BENZOQUINOL METHYLASE, MITOCHONDRIAL"/>
    <property type="match status" value="1"/>
</dbReference>
<feature type="domain" description="Methyltransferase" evidence="1">
    <location>
        <begin position="61"/>
        <end position="151"/>
    </location>
</feature>
<reference evidence="2 3" key="1">
    <citation type="submission" date="2020-05" db="EMBL/GenBank/DDBJ databases">
        <title>MicrobeNet Type strains.</title>
        <authorList>
            <person name="Nicholson A.C."/>
        </authorList>
    </citation>
    <scope>NUCLEOTIDE SEQUENCE [LARGE SCALE GENOMIC DNA]</scope>
    <source>
        <strain evidence="2 3">JCM 14282</strain>
    </source>
</reference>
<keyword evidence="3" id="KW-1185">Reference proteome</keyword>
<organism evidence="2 3">
    <name type="scientific">Microbacterium ulmi</name>
    <dbReference type="NCBI Taxonomy" id="179095"/>
    <lineage>
        <taxon>Bacteria</taxon>
        <taxon>Bacillati</taxon>
        <taxon>Actinomycetota</taxon>
        <taxon>Actinomycetes</taxon>
        <taxon>Micrococcales</taxon>
        <taxon>Microbacteriaceae</taxon>
        <taxon>Microbacterium</taxon>
    </lineage>
</organism>
<evidence type="ECO:0000313" key="3">
    <source>
        <dbReference type="Proteomes" id="UP000543598"/>
    </source>
</evidence>
<dbReference type="PANTHER" id="PTHR43591">
    <property type="entry name" value="METHYLTRANSFERASE"/>
    <property type="match status" value="1"/>
</dbReference>
<keyword evidence="2" id="KW-0808">Transferase</keyword>
<dbReference type="RefSeq" id="WP_167040907.1">
    <property type="nucleotide sequence ID" value="NZ_BAAANA010000003.1"/>
</dbReference>
<name>A0A7Y2PZM9_9MICO</name>
<dbReference type="GO" id="GO:0032259">
    <property type="term" value="P:methylation"/>
    <property type="evidence" value="ECO:0007669"/>
    <property type="project" value="UniProtKB-KW"/>
</dbReference>
<dbReference type="GO" id="GO:0008168">
    <property type="term" value="F:methyltransferase activity"/>
    <property type="evidence" value="ECO:0007669"/>
    <property type="project" value="UniProtKB-KW"/>
</dbReference>